<name>A0A3P7S177_9FIRM</name>
<dbReference type="PANTHER" id="PTHR36933">
    <property type="entry name" value="SLL0788 PROTEIN"/>
    <property type="match status" value="1"/>
</dbReference>
<dbReference type="OrthoDB" id="8603558at2"/>
<dbReference type="AlphaFoldDB" id="A0A3P7S177"/>
<dbReference type="Gene3D" id="1.20.1260.10">
    <property type="match status" value="1"/>
</dbReference>
<keyword evidence="3" id="KW-1185">Reference proteome</keyword>
<organism evidence="2 3">
    <name type="scientific">Petrocella atlantisensis</name>
    <dbReference type="NCBI Taxonomy" id="2173034"/>
    <lineage>
        <taxon>Bacteria</taxon>
        <taxon>Bacillati</taxon>
        <taxon>Bacillota</taxon>
        <taxon>Clostridia</taxon>
        <taxon>Lachnospirales</taxon>
        <taxon>Vallitaleaceae</taxon>
        <taxon>Petrocella</taxon>
    </lineage>
</organism>
<dbReference type="EMBL" id="LR130778">
    <property type="protein sequence ID" value="VDN46659.1"/>
    <property type="molecule type" value="Genomic_DNA"/>
</dbReference>
<evidence type="ECO:0000313" key="3">
    <source>
        <dbReference type="Proteomes" id="UP000279029"/>
    </source>
</evidence>
<dbReference type="Proteomes" id="UP000279029">
    <property type="component" value="Chromosome"/>
</dbReference>
<dbReference type="PANTHER" id="PTHR36933:SF1">
    <property type="entry name" value="SLL0788 PROTEIN"/>
    <property type="match status" value="1"/>
</dbReference>
<dbReference type="RefSeq" id="WP_125136133.1">
    <property type="nucleotide sequence ID" value="NZ_LR130778.1"/>
</dbReference>
<evidence type="ECO:0000313" key="2">
    <source>
        <dbReference type="EMBL" id="VDN46659.1"/>
    </source>
</evidence>
<dbReference type="InterPro" id="IPR012347">
    <property type="entry name" value="Ferritin-like"/>
</dbReference>
<accession>A0A3P7S177</accession>
<protein>
    <recommendedName>
        <fullName evidence="1">DUF305 domain-containing protein</fullName>
    </recommendedName>
</protein>
<reference evidence="2 3" key="1">
    <citation type="submission" date="2018-09" db="EMBL/GenBank/DDBJ databases">
        <authorList>
            <person name="Postec A."/>
        </authorList>
    </citation>
    <scope>NUCLEOTIDE SEQUENCE [LARGE SCALE GENOMIC DNA]</scope>
    <source>
        <strain evidence="2">70B-A</strain>
    </source>
</reference>
<feature type="domain" description="DUF305" evidence="1">
    <location>
        <begin position="34"/>
        <end position="163"/>
    </location>
</feature>
<evidence type="ECO:0000259" key="1">
    <source>
        <dbReference type="Pfam" id="PF03713"/>
    </source>
</evidence>
<dbReference type="Pfam" id="PF03713">
    <property type="entry name" value="DUF305"/>
    <property type="match status" value="1"/>
</dbReference>
<gene>
    <name evidence="2" type="ORF">PATL70BA_0789</name>
</gene>
<dbReference type="PROSITE" id="PS51257">
    <property type="entry name" value="PROKAR_LIPOPROTEIN"/>
    <property type="match status" value="1"/>
</dbReference>
<proteinExistence type="predicted"/>
<sequence length="168" mass="19391">MKNIFLIITVIFVLTACTSHETMDHPQVTSEEIFIAEMIPHHQEAVDSSLLMLESQNTQVKSLAESIVTAQEQEVSMMQEWMRQWYPDSNYTSMYQNMMPDLTSLEGDDKDEAYLKGMIDHHEGAIMMAKQAQELELRSEVFELTENIISTQEDEITQINQLLDNLDN</sequence>
<dbReference type="InterPro" id="IPR005183">
    <property type="entry name" value="DUF305_CopM-like"/>
</dbReference>
<dbReference type="KEGG" id="cbar:PATL70BA_0789"/>